<comment type="caution">
    <text evidence="5">The sequence shown here is derived from an EMBL/GenBank/DDBJ whole genome shotgun (WGS) entry which is preliminary data.</text>
</comment>
<evidence type="ECO:0000256" key="3">
    <source>
        <dbReference type="SAM" id="MobiDB-lite"/>
    </source>
</evidence>
<dbReference type="InterPro" id="IPR023779">
    <property type="entry name" value="Chromodomain_CS"/>
</dbReference>
<evidence type="ECO:0000256" key="2">
    <source>
        <dbReference type="ARBA" id="ARBA00023242"/>
    </source>
</evidence>
<dbReference type="Pfam" id="PF00385">
    <property type="entry name" value="Chromo"/>
    <property type="match status" value="1"/>
</dbReference>
<dbReference type="PANTHER" id="PTHR22812">
    <property type="entry name" value="CHROMOBOX PROTEIN"/>
    <property type="match status" value="1"/>
</dbReference>
<feature type="compositionally biased region" description="Polar residues" evidence="3">
    <location>
        <begin position="105"/>
        <end position="132"/>
    </location>
</feature>
<protein>
    <recommendedName>
        <fullName evidence="4">Chromo domain-containing protein</fullName>
    </recommendedName>
</protein>
<gene>
    <name evidence="5" type="ORF">V9T40_000808</name>
</gene>
<name>A0AAN9TDM7_9HEMI</name>
<dbReference type="SMART" id="SM00298">
    <property type="entry name" value="CHROMO"/>
    <property type="match status" value="1"/>
</dbReference>
<feature type="region of interest" description="Disordered" evidence="3">
    <location>
        <begin position="84"/>
        <end position="175"/>
    </location>
</feature>
<sequence>MAPVKPEYEVERIVSDQCLVGRRFFLVKWRGFETVYNTWEPEENLANCPKLVREYFSGKGLPNTKLQKISSTLMRSFKPSKARRDSILTLVSPKPSPRGSRRSSVNLRSNKGNNLQPATTNNVEPGTTNNVESVEANDLQPDEACNSQPAEASDLHPAEASNLQPAKATVSDVDSRELEIEPSVLTETTFSSPSKPSVNSKVEIIHEISANTANSSEKQPDTSSEQEKPLFSLGQSMMIPKIELVRIEDDASITGDYQTPSEFDVKKAELKRLGLLVTERSTSASVNLREATRRVSQRTRRRRQVRDYSGMTVRSSKDTKPYISKIDLTAESTSADETSFSSSQLMSDTDPSWQNSTTVDCKFPNKLQVRLFDQTPRPEVLTTVPFLENFDSDAELELATEDSDKENVLKRRGRSLKRKRGRPAKKLRTSKSDRSANSSRRSEILGATTTQAKDLPKTDDAMVLLTEENTAGGSNLVMYFPRLKLIKSIPQKMADKYYSQAVIDYYRRSMQPQAKVSRRSF</sequence>
<proteinExistence type="predicted"/>
<comment type="subcellular location">
    <subcellularLocation>
        <location evidence="1">Nucleus</location>
    </subcellularLocation>
</comment>
<evidence type="ECO:0000256" key="1">
    <source>
        <dbReference type="ARBA" id="ARBA00004123"/>
    </source>
</evidence>
<dbReference type="EMBL" id="JBBCAQ010000034">
    <property type="protein sequence ID" value="KAK7580179.1"/>
    <property type="molecule type" value="Genomic_DNA"/>
</dbReference>
<dbReference type="InterPro" id="IPR000953">
    <property type="entry name" value="Chromo/chromo_shadow_dom"/>
</dbReference>
<dbReference type="GO" id="GO:0005634">
    <property type="term" value="C:nucleus"/>
    <property type="evidence" value="ECO:0007669"/>
    <property type="project" value="UniProtKB-SubCell"/>
</dbReference>
<keyword evidence="6" id="KW-1185">Reference proteome</keyword>
<dbReference type="PROSITE" id="PS00598">
    <property type="entry name" value="CHROMO_1"/>
    <property type="match status" value="1"/>
</dbReference>
<feature type="domain" description="Chromo" evidence="4">
    <location>
        <begin position="8"/>
        <end position="67"/>
    </location>
</feature>
<accession>A0AAN9TDM7</accession>
<evidence type="ECO:0000259" key="4">
    <source>
        <dbReference type="PROSITE" id="PS50013"/>
    </source>
</evidence>
<dbReference type="GO" id="GO:0005694">
    <property type="term" value="C:chromosome"/>
    <property type="evidence" value="ECO:0007669"/>
    <property type="project" value="UniProtKB-ARBA"/>
</dbReference>
<dbReference type="Proteomes" id="UP001367676">
    <property type="component" value="Unassembled WGS sequence"/>
</dbReference>
<feature type="region of interest" description="Disordered" evidence="3">
    <location>
        <begin position="405"/>
        <end position="452"/>
    </location>
</feature>
<dbReference type="Gene3D" id="2.40.50.40">
    <property type="match status" value="1"/>
</dbReference>
<feature type="compositionally biased region" description="Basic residues" evidence="3">
    <location>
        <begin position="410"/>
        <end position="429"/>
    </location>
</feature>
<dbReference type="InterPro" id="IPR051219">
    <property type="entry name" value="Heterochromatin_chromo-domain"/>
</dbReference>
<reference evidence="5 6" key="1">
    <citation type="submission" date="2024-03" db="EMBL/GenBank/DDBJ databases">
        <title>Adaptation during the transition from Ophiocordyceps entomopathogen to insect associate is accompanied by gene loss and intensified selection.</title>
        <authorList>
            <person name="Ward C.M."/>
            <person name="Onetto C.A."/>
            <person name="Borneman A.R."/>
        </authorList>
    </citation>
    <scope>NUCLEOTIDE SEQUENCE [LARGE SCALE GENOMIC DNA]</scope>
    <source>
        <strain evidence="5">AWRI1</strain>
        <tissue evidence="5">Single Adult Female</tissue>
    </source>
</reference>
<dbReference type="SUPFAM" id="SSF54160">
    <property type="entry name" value="Chromo domain-like"/>
    <property type="match status" value="1"/>
</dbReference>
<dbReference type="PROSITE" id="PS50013">
    <property type="entry name" value="CHROMO_2"/>
    <property type="match status" value="1"/>
</dbReference>
<dbReference type="CDD" id="cd00024">
    <property type="entry name" value="CD_CSD"/>
    <property type="match status" value="1"/>
</dbReference>
<dbReference type="AlphaFoldDB" id="A0AAN9TDM7"/>
<organism evidence="5 6">
    <name type="scientific">Parthenolecanium corni</name>
    <dbReference type="NCBI Taxonomy" id="536013"/>
    <lineage>
        <taxon>Eukaryota</taxon>
        <taxon>Metazoa</taxon>
        <taxon>Ecdysozoa</taxon>
        <taxon>Arthropoda</taxon>
        <taxon>Hexapoda</taxon>
        <taxon>Insecta</taxon>
        <taxon>Pterygota</taxon>
        <taxon>Neoptera</taxon>
        <taxon>Paraneoptera</taxon>
        <taxon>Hemiptera</taxon>
        <taxon>Sternorrhyncha</taxon>
        <taxon>Coccoidea</taxon>
        <taxon>Coccidae</taxon>
        <taxon>Parthenolecanium</taxon>
    </lineage>
</organism>
<evidence type="ECO:0000313" key="6">
    <source>
        <dbReference type="Proteomes" id="UP001367676"/>
    </source>
</evidence>
<keyword evidence="2" id="KW-0539">Nucleus</keyword>
<dbReference type="InterPro" id="IPR023780">
    <property type="entry name" value="Chromo_domain"/>
</dbReference>
<feature type="compositionally biased region" description="Low complexity" evidence="3">
    <location>
        <begin position="333"/>
        <end position="343"/>
    </location>
</feature>
<dbReference type="InterPro" id="IPR016197">
    <property type="entry name" value="Chromo-like_dom_sf"/>
</dbReference>
<evidence type="ECO:0000313" key="5">
    <source>
        <dbReference type="EMBL" id="KAK7580179.1"/>
    </source>
</evidence>
<feature type="compositionally biased region" description="Basic residues" evidence="3">
    <location>
        <begin position="295"/>
        <end position="304"/>
    </location>
</feature>
<feature type="compositionally biased region" description="Polar residues" evidence="3">
    <location>
        <begin position="344"/>
        <end position="357"/>
    </location>
</feature>
<feature type="region of interest" description="Disordered" evidence="3">
    <location>
        <begin position="288"/>
        <end position="315"/>
    </location>
</feature>
<feature type="region of interest" description="Disordered" evidence="3">
    <location>
        <begin position="333"/>
        <end position="357"/>
    </location>
</feature>